<dbReference type="EMBL" id="JAVIJP010000007">
    <property type="protein sequence ID" value="KAL3650444.1"/>
    <property type="molecule type" value="Genomic_DNA"/>
</dbReference>
<gene>
    <name evidence="3" type="ORF">CASFOL_006847</name>
</gene>
<comment type="caution">
    <text evidence="3">The sequence shown here is derived from an EMBL/GenBank/DDBJ whole genome shotgun (WGS) entry which is preliminary data.</text>
</comment>
<dbReference type="InterPro" id="IPR012337">
    <property type="entry name" value="RNaseH-like_sf"/>
</dbReference>
<feature type="region of interest" description="Disordered" evidence="1">
    <location>
        <begin position="99"/>
        <end position="133"/>
    </location>
</feature>
<dbReference type="InterPro" id="IPR058269">
    <property type="entry name" value="DUF7963"/>
</dbReference>
<accession>A0ABD3E8G4</accession>
<feature type="compositionally biased region" description="Low complexity" evidence="1">
    <location>
        <begin position="100"/>
        <end position="114"/>
    </location>
</feature>
<name>A0ABD3E8G4_9LAMI</name>
<evidence type="ECO:0000313" key="3">
    <source>
        <dbReference type="EMBL" id="KAL3650444.1"/>
    </source>
</evidence>
<dbReference type="PANTHER" id="PTHR32166:SF24">
    <property type="entry name" value="F16P17.2 PROTEIN"/>
    <property type="match status" value="1"/>
</dbReference>
<feature type="domain" description="DUF7963" evidence="2">
    <location>
        <begin position="12"/>
        <end position="93"/>
    </location>
</feature>
<keyword evidence="4" id="KW-1185">Reference proteome</keyword>
<dbReference type="Proteomes" id="UP001632038">
    <property type="component" value="Unassembled WGS sequence"/>
</dbReference>
<evidence type="ECO:0000256" key="1">
    <source>
        <dbReference type="SAM" id="MobiDB-lite"/>
    </source>
</evidence>
<dbReference type="SUPFAM" id="SSF53098">
    <property type="entry name" value="Ribonuclease H-like"/>
    <property type="match status" value="1"/>
</dbReference>
<dbReference type="AlphaFoldDB" id="A0ABD3E8G4"/>
<proteinExistence type="predicted"/>
<sequence length="741" mass="83223">MSDANPAPFHASSDAAATALNKRYEGLVALRTKAVKGKGAWYWAHFEPTLIRNPETHLPASVKLKCTLCNAAFSASNPSRTAAEHLKRGTCPNSSLLMKPISQLPPLSSPSSQPNHRKRSPESLQTPGTSLDVDPINTVYSSRIVNHETSFFPSQISSPKPLVLSGGREDLRPLAQLEDSVKKLKSPKALPVPILTQNQVDTAFDLLSDWFHESCGSASFSSVEHPKFKAFLNQVGLPEPSKRELFSCARLDSKFAEARNETEARIKDAAFFQVSCGGWKNINNNFIDGDSKCLVKFFVNLPNGTRVFQRAVCLNIGELPSQYVEEVMWESVQRICGDNSLLRCVGIVSDKYKSKALRNLETRNNWMVNVYCQLRGFSSLIKDFIRVLPVFRAVKENCLKIANLINCHPHVRNCVRKFMSQGLEFSGFIRVFSSKCDVSRNWGAFISMLEDILNYAQILHLVVFDDSYKSVCLENHDAREVAGIIRDARFWKDLEGAYSLMKLIMEMCKEIETERPLIGQCLPLWDELRTKAKNLCAKHDLNEGPVLEIIEARFGKNYHPAWSAAFILDPLNLVKDASGKYLPPFNCLTNEQERDVESLLIRLVPKEEGRAGLMELNEWRSEGLDPLYAQAVQVRQRDSLTGKMKIANPQSSRLVWETCLKEFNSLSKVATRLLFLHATSFGFTCDWALTRLFCGPNVGLDRAHKMVFVAAHAKLERRGFSSAAEKDEETMNGVIVHKSSI</sequence>
<protein>
    <recommendedName>
        <fullName evidence="2">DUF7963 domain-containing protein</fullName>
    </recommendedName>
</protein>
<reference evidence="4" key="1">
    <citation type="journal article" date="2024" name="IScience">
        <title>Strigolactones Initiate the Formation of Haustorium-like Structures in Castilleja.</title>
        <authorList>
            <person name="Buerger M."/>
            <person name="Peterson D."/>
            <person name="Chory J."/>
        </authorList>
    </citation>
    <scope>NUCLEOTIDE SEQUENCE [LARGE SCALE GENOMIC DNA]</scope>
</reference>
<dbReference type="PANTHER" id="PTHR32166">
    <property type="entry name" value="OSJNBA0013A04.12 PROTEIN"/>
    <property type="match status" value="1"/>
</dbReference>
<evidence type="ECO:0000259" key="2">
    <source>
        <dbReference type="Pfam" id="PF25908"/>
    </source>
</evidence>
<dbReference type="Pfam" id="PF25908">
    <property type="entry name" value="DUF7963"/>
    <property type="match status" value="1"/>
</dbReference>
<organism evidence="3 4">
    <name type="scientific">Castilleja foliolosa</name>
    <dbReference type="NCBI Taxonomy" id="1961234"/>
    <lineage>
        <taxon>Eukaryota</taxon>
        <taxon>Viridiplantae</taxon>
        <taxon>Streptophyta</taxon>
        <taxon>Embryophyta</taxon>
        <taxon>Tracheophyta</taxon>
        <taxon>Spermatophyta</taxon>
        <taxon>Magnoliopsida</taxon>
        <taxon>eudicotyledons</taxon>
        <taxon>Gunneridae</taxon>
        <taxon>Pentapetalae</taxon>
        <taxon>asterids</taxon>
        <taxon>lamiids</taxon>
        <taxon>Lamiales</taxon>
        <taxon>Orobanchaceae</taxon>
        <taxon>Pedicularideae</taxon>
        <taxon>Castillejinae</taxon>
        <taxon>Castilleja</taxon>
    </lineage>
</organism>
<evidence type="ECO:0000313" key="4">
    <source>
        <dbReference type="Proteomes" id="UP001632038"/>
    </source>
</evidence>